<protein>
    <submittedName>
        <fullName evidence="1">Uncharacterized protein</fullName>
    </submittedName>
</protein>
<dbReference type="AlphaFoldDB" id="A0A6N2YFL0"/>
<sequence length="29" mass="3529">MKLIPISMDEISFYFVTYNLVFKNNLLKF</sequence>
<evidence type="ECO:0000313" key="1">
    <source>
        <dbReference type="EMBL" id="VYT64867.1"/>
    </source>
</evidence>
<gene>
    <name evidence="1" type="ORF">VPLFYP99_00828</name>
</gene>
<dbReference type="EMBL" id="CACRUG010000002">
    <property type="protein sequence ID" value="VYT64867.1"/>
    <property type="molecule type" value="Genomic_DNA"/>
</dbReference>
<organism evidence="1">
    <name type="scientific">Veillonella parvula</name>
    <name type="common">Staphylococcus parvulus</name>
    <dbReference type="NCBI Taxonomy" id="29466"/>
    <lineage>
        <taxon>Bacteria</taxon>
        <taxon>Bacillati</taxon>
        <taxon>Bacillota</taxon>
        <taxon>Negativicutes</taxon>
        <taxon>Veillonellales</taxon>
        <taxon>Veillonellaceae</taxon>
        <taxon>Veillonella</taxon>
    </lineage>
</organism>
<reference evidence="1" key="1">
    <citation type="submission" date="2019-11" db="EMBL/GenBank/DDBJ databases">
        <authorList>
            <person name="Feng L."/>
        </authorList>
    </citation>
    <scope>NUCLEOTIDE SEQUENCE</scope>
    <source>
        <strain evidence="1">VparvulaLFYP99</strain>
    </source>
</reference>
<accession>A0A6N2YFL0</accession>
<name>A0A6N2YFL0_VEIPA</name>
<proteinExistence type="predicted"/>